<feature type="transmembrane region" description="Helical" evidence="1">
    <location>
        <begin position="393"/>
        <end position="411"/>
    </location>
</feature>
<proteinExistence type="predicted"/>
<feature type="transmembrane region" description="Helical" evidence="1">
    <location>
        <begin position="108"/>
        <end position="127"/>
    </location>
</feature>
<evidence type="ECO:0000256" key="1">
    <source>
        <dbReference type="SAM" id="Phobius"/>
    </source>
</evidence>
<evidence type="ECO:0000313" key="4">
    <source>
        <dbReference type="Proteomes" id="UP001139031"/>
    </source>
</evidence>
<gene>
    <name evidence="3" type="ORF">K7C98_07995</name>
</gene>
<feature type="transmembrane region" description="Helical" evidence="1">
    <location>
        <begin position="331"/>
        <end position="350"/>
    </location>
</feature>
<keyword evidence="1" id="KW-1133">Transmembrane helix</keyword>
<feature type="transmembrane region" description="Helical" evidence="1">
    <location>
        <begin position="293"/>
        <end position="319"/>
    </location>
</feature>
<dbReference type="Proteomes" id="UP001139031">
    <property type="component" value="Unassembled WGS sequence"/>
</dbReference>
<feature type="transmembrane region" description="Helical" evidence="1">
    <location>
        <begin position="362"/>
        <end position="381"/>
    </location>
</feature>
<comment type="caution">
    <text evidence="3">The sequence shown here is derived from an EMBL/GenBank/DDBJ whole genome shotgun (WGS) entry which is preliminary data.</text>
</comment>
<feature type="transmembrane region" description="Helical" evidence="1">
    <location>
        <begin position="234"/>
        <end position="254"/>
    </location>
</feature>
<dbReference type="GO" id="GO:0016757">
    <property type="term" value="F:glycosyltransferase activity"/>
    <property type="evidence" value="ECO:0007669"/>
    <property type="project" value="UniProtKB-KW"/>
</dbReference>
<dbReference type="EC" id="2.4.-.-" evidence="3"/>
<sequence length="670" mass="73853">MPPLRQPGYEKPRVTPGPSRLDRGCDRAAAILLLAVLVVGLATVGDYGATVDEPLRMRSSWLWWDAFAARDLSRVPDDVRAHYGVLFDLLGQLVWHVHRNWFGGVDEFLGRHALCFFTGWLGLLGTYKLTRRLAPQPAPLVALLLLVLAPRWYGASFTQPKDIPFATAWVWTMLAMVRAIERPGARATTRVAAMTALTTAVRPFGALLLPLFAGVLVLVAPGPDRRDRLRWSSGQVALLFGAGGLLTVALWPVLWTRAPWHVVRSIAALSQHAAGSPSLFFGTVYPYDAAPAAYAAVWSTITLPGPTLVGLACGLVFAALAARRSPPRATWLPWALIGLWIAVPLVMPALRRTSLYDTSRQLLFVTPALCVVAGVGLTAAVRRLARRSRRLALAAGLALALSGLEVVARMVHLHPYQQLYFGPLVGGLPGAHGRFDVAYHAETYREALTWLRQNRGKRTHLHLLGNGSNVGSYYCWRLNMQFNTPVFDYYVSEVRQGWEDILPGQVVHTIEREGVPLLVIKKVEPMAELTRAWLQPEAGAEWQAHPAAWGRVPTESLPTSPTGKLAFALDSPRAQRARVYLRIQGRVRVRWQGQPLVDWPYEPFVYRASTTFPSLIPLDLDLPAGRSWLEVDLERVNVAKGVGLYFPAALELTTPTDTPPPSLHIPASSE</sequence>
<feature type="transmembrane region" description="Helical" evidence="1">
    <location>
        <begin position="201"/>
        <end position="222"/>
    </location>
</feature>
<keyword evidence="4" id="KW-1185">Reference proteome</keyword>
<dbReference type="InterPro" id="IPR038731">
    <property type="entry name" value="RgtA/B/C-like"/>
</dbReference>
<evidence type="ECO:0000313" key="3">
    <source>
        <dbReference type="EMBL" id="MBZ5709199.1"/>
    </source>
</evidence>
<feature type="transmembrane region" description="Helical" evidence="1">
    <location>
        <begin position="139"/>
        <end position="157"/>
    </location>
</feature>
<feature type="domain" description="Glycosyltransferase RgtA/B/C/D-like" evidence="2">
    <location>
        <begin position="118"/>
        <end position="242"/>
    </location>
</feature>
<keyword evidence="1" id="KW-0472">Membrane</keyword>
<accession>A0ABS7TLV5</accession>
<keyword evidence="1" id="KW-0812">Transmembrane</keyword>
<name>A0ABS7TLV5_9BACT</name>
<keyword evidence="3" id="KW-0328">Glycosyltransferase</keyword>
<dbReference type="Pfam" id="PF13231">
    <property type="entry name" value="PMT_2"/>
    <property type="match status" value="1"/>
</dbReference>
<evidence type="ECO:0000259" key="2">
    <source>
        <dbReference type="Pfam" id="PF13231"/>
    </source>
</evidence>
<dbReference type="EMBL" id="JAIRAU010000005">
    <property type="protein sequence ID" value="MBZ5709199.1"/>
    <property type="molecule type" value="Genomic_DNA"/>
</dbReference>
<reference evidence="3" key="1">
    <citation type="submission" date="2021-08" db="EMBL/GenBank/DDBJ databases">
        <authorList>
            <person name="Stevens D.C."/>
        </authorList>
    </citation>
    <scope>NUCLEOTIDE SEQUENCE</scope>
    <source>
        <strain evidence="3">DSM 53165</strain>
    </source>
</reference>
<feature type="transmembrane region" description="Helical" evidence="1">
    <location>
        <begin position="28"/>
        <end position="49"/>
    </location>
</feature>
<organism evidence="3 4">
    <name type="scientific">Nannocystis pusilla</name>
    <dbReference type="NCBI Taxonomy" id="889268"/>
    <lineage>
        <taxon>Bacteria</taxon>
        <taxon>Pseudomonadati</taxon>
        <taxon>Myxococcota</taxon>
        <taxon>Polyangia</taxon>
        <taxon>Nannocystales</taxon>
        <taxon>Nannocystaceae</taxon>
        <taxon>Nannocystis</taxon>
    </lineage>
</organism>
<protein>
    <submittedName>
        <fullName evidence="3">Glycosyltransferase family 39 protein</fullName>
        <ecNumber evidence="3">2.4.-.-</ecNumber>
    </submittedName>
</protein>
<keyword evidence="3" id="KW-0808">Transferase</keyword>